<dbReference type="EMBL" id="JAFBBU010000001">
    <property type="protein sequence ID" value="MBM7473010.1"/>
    <property type="molecule type" value="Genomic_DNA"/>
</dbReference>
<accession>A0ABS2L7C8</accession>
<reference evidence="2 3" key="1">
    <citation type="submission" date="2021-01" db="EMBL/GenBank/DDBJ databases">
        <title>Sequencing the genomes of 1000 actinobacteria strains.</title>
        <authorList>
            <person name="Klenk H.-P."/>
        </authorList>
    </citation>
    <scope>NUCLEOTIDE SEQUENCE [LARGE SCALE GENOMIC DNA]</scope>
    <source>
        <strain evidence="2 3">DSM 13057</strain>
    </source>
</reference>
<dbReference type="Proteomes" id="UP000776164">
    <property type="component" value="Unassembled WGS sequence"/>
</dbReference>
<organism evidence="2 3">
    <name type="scientific">Subtercola frigoramans</name>
    <dbReference type="NCBI Taxonomy" id="120298"/>
    <lineage>
        <taxon>Bacteria</taxon>
        <taxon>Bacillati</taxon>
        <taxon>Actinomycetota</taxon>
        <taxon>Actinomycetes</taxon>
        <taxon>Micrococcales</taxon>
        <taxon>Microbacteriaceae</taxon>
        <taxon>Subtercola</taxon>
    </lineage>
</organism>
<dbReference type="RefSeq" id="WP_307827202.1">
    <property type="nucleotide sequence ID" value="NZ_BAAAHT010000003.1"/>
</dbReference>
<dbReference type="InterPro" id="IPR057204">
    <property type="entry name" value="DUF7882"/>
</dbReference>
<comment type="caution">
    <text evidence="2">The sequence shown here is derived from an EMBL/GenBank/DDBJ whole genome shotgun (WGS) entry which is preliminary data.</text>
</comment>
<keyword evidence="3" id="KW-1185">Reference proteome</keyword>
<sequence>MKTVIVAKLRREEKFTLSFTKDKKGGGRSTIWLHPAIELAFDFDEVTRPSLNRAWIDELMRSANSNDGMTVIDEPVVPAR</sequence>
<dbReference type="Pfam" id="PF25355">
    <property type="entry name" value="DUF7882"/>
    <property type="match status" value="1"/>
</dbReference>
<protein>
    <recommendedName>
        <fullName evidence="1">DUF7882 domain-containing protein</fullName>
    </recommendedName>
</protein>
<evidence type="ECO:0000313" key="2">
    <source>
        <dbReference type="EMBL" id="MBM7473010.1"/>
    </source>
</evidence>
<name>A0ABS2L7C8_9MICO</name>
<gene>
    <name evidence="2" type="ORF">JOE66_002644</name>
</gene>
<proteinExistence type="predicted"/>
<evidence type="ECO:0000313" key="3">
    <source>
        <dbReference type="Proteomes" id="UP000776164"/>
    </source>
</evidence>
<feature type="domain" description="DUF7882" evidence="1">
    <location>
        <begin position="1"/>
        <end position="74"/>
    </location>
</feature>
<evidence type="ECO:0000259" key="1">
    <source>
        <dbReference type="Pfam" id="PF25355"/>
    </source>
</evidence>